<proteinExistence type="predicted"/>
<accession>A0A4C1U2L7</accession>
<reference evidence="1 2" key="1">
    <citation type="journal article" date="2019" name="Commun. Biol.">
        <title>The bagworm genome reveals a unique fibroin gene that provides high tensile strength.</title>
        <authorList>
            <person name="Kono N."/>
            <person name="Nakamura H."/>
            <person name="Ohtoshi R."/>
            <person name="Tomita M."/>
            <person name="Numata K."/>
            <person name="Arakawa K."/>
        </authorList>
    </citation>
    <scope>NUCLEOTIDE SEQUENCE [LARGE SCALE GENOMIC DNA]</scope>
</reference>
<keyword evidence="2" id="KW-1185">Reference proteome</keyword>
<dbReference type="Proteomes" id="UP000299102">
    <property type="component" value="Unassembled WGS sequence"/>
</dbReference>
<organism evidence="1 2">
    <name type="scientific">Eumeta variegata</name>
    <name type="common">Bagworm moth</name>
    <name type="synonym">Eumeta japonica</name>
    <dbReference type="NCBI Taxonomy" id="151549"/>
    <lineage>
        <taxon>Eukaryota</taxon>
        <taxon>Metazoa</taxon>
        <taxon>Ecdysozoa</taxon>
        <taxon>Arthropoda</taxon>
        <taxon>Hexapoda</taxon>
        <taxon>Insecta</taxon>
        <taxon>Pterygota</taxon>
        <taxon>Neoptera</taxon>
        <taxon>Endopterygota</taxon>
        <taxon>Lepidoptera</taxon>
        <taxon>Glossata</taxon>
        <taxon>Ditrysia</taxon>
        <taxon>Tineoidea</taxon>
        <taxon>Psychidae</taxon>
        <taxon>Oiketicinae</taxon>
        <taxon>Eumeta</taxon>
    </lineage>
</organism>
<evidence type="ECO:0000313" key="2">
    <source>
        <dbReference type="Proteomes" id="UP000299102"/>
    </source>
</evidence>
<evidence type="ECO:0000313" key="1">
    <source>
        <dbReference type="EMBL" id="GBP20561.1"/>
    </source>
</evidence>
<comment type="caution">
    <text evidence="1">The sequence shown here is derived from an EMBL/GenBank/DDBJ whole genome shotgun (WGS) entry which is preliminary data.</text>
</comment>
<protein>
    <submittedName>
        <fullName evidence="1">Uncharacterized protein</fullName>
    </submittedName>
</protein>
<name>A0A4C1U2L7_EUMVA</name>
<dbReference type="AlphaFoldDB" id="A0A4C1U2L7"/>
<gene>
    <name evidence="1" type="ORF">EVAR_78940_1</name>
</gene>
<dbReference type="EMBL" id="BGZK01000119">
    <property type="protein sequence ID" value="GBP20561.1"/>
    <property type="molecule type" value="Genomic_DNA"/>
</dbReference>
<sequence>MCPRTDVNFDAIVSVRVCRRANPGNVVAAGRRDRREQNRVAHLPHTAPKDKGLRRCSNALANLFTFTGEGIKKFSIPFFYDICKEHTSMRIARECRWSPPPMHTHNPKRNTSAGRIGLIGNRVTGNPLYHNVQTDRVGSLYGTINFRPVRDGGRPLVDIQLPDARGILMWPAMIATAIEIVTGIGDGKDRNQGI</sequence>